<evidence type="ECO:0000313" key="2">
    <source>
        <dbReference type="EnsemblPlants" id="KRH11126"/>
    </source>
</evidence>
<accession>A0A0R0FY47</accession>
<dbReference type="EMBL" id="CM000848">
    <property type="protein sequence ID" value="KRH11126.1"/>
    <property type="molecule type" value="Genomic_DNA"/>
</dbReference>
<dbReference type="InParanoid" id="A0A0R0FY47"/>
<reference evidence="1 2" key="1">
    <citation type="journal article" date="2010" name="Nature">
        <title>Genome sequence of the palaeopolyploid soybean.</title>
        <authorList>
            <person name="Schmutz J."/>
            <person name="Cannon S.B."/>
            <person name="Schlueter J."/>
            <person name="Ma J."/>
            <person name="Mitros T."/>
            <person name="Nelson W."/>
            <person name="Hyten D.L."/>
            <person name="Song Q."/>
            <person name="Thelen J.J."/>
            <person name="Cheng J."/>
            <person name="Xu D."/>
            <person name="Hellsten U."/>
            <person name="May G.D."/>
            <person name="Yu Y."/>
            <person name="Sakurai T."/>
            <person name="Umezawa T."/>
            <person name="Bhattacharyya M.K."/>
            <person name="Sandhu D."/>
            <person name="Valliyodan B."/>
            <person name="Lindquist E."/>
            <person name="Peto M."/>
            <person name="Grant D."/>
            <person name="Shu S."/>
            <person name="Goodstein D."/>
            <person name="Barry K."/>
            <person name="Futrell-Griggs M."/>
            <person name="Abernathy B."/>
            <person name="Du J."/>
            <person name="Tian Z."/>
            <person name="Zhu L."/>
            <person name="Gill N."/>
            <person name="Joshi T."/>
            <person name="Libault M."/>
            <person name="Sethuraman A."/>
            <person name="Zhang X.-C."/>
            <person name="Shinozaki K."/>
            <person name="Nguyen H.T."/>
            <person name="Wing R.A."/>
            <person name="Cregan P."/>
            <person name="Specht J."/>
            <person name="Grimwood J."/>
            <person name="Rokhsar D."/>
            <person name="Stacey G."/>
            <person name="Shoemaker R.C."/>
            <person name="Jackson S.A."/>
        </authorList>
    </citation>
    <scope>NUCLEOTIDE SEQUENCE [LARGE SCALE GENOMIC DNA]</scope>
    <source>
        <strain evidence="2">cv. Williams 82</strain>
        <tissue evidence="1">Callus</tissue>
    </source>
</reference>
<evidence type="ECO:0000313" key="1">
    <source>
        <dbReference type="EMBL" id="KRH11126.1"/>
    </source>
</evidence>
<sequence length="66" mass="7497">MTCTRDMPKKNDLCMEISSYFISHDQRTLLGYPLSRLDRTSKTDTTDVVPIFIAEVNNVIVVSCNV</sequence>
<protein>
    <submittedName>
        <fullName evidence="1 2">Uncharacterized protein</fullName>
    </submittedName>
</protein>
<reference evidence="2" key="2">
    <citation type="submission" date="2018-02" db="UniProtKB">
        <authorList>
            <consortium name="EnsemblPlants"/>
        </authorList>
    </citation>
    <scope>IDENTIFICATION</scope>
    <source>
        <strain evidence="2">Williams 82</strain>
    </source>
</reference>
<dbReference type="Proteomes" id="UP000008827">
    <property type="component" value="Chromosome 15"/>
</dbReference>
<dbReference type="EnsemblPlants" id="KRH11126">
    <property type="protein sequence ID" value="KRH11126"/>
    <property type="gene ID" value="GLYMA_15G090600"/>
</dbReference>
<dbReference type="AlphaFoldDB" id="A0A0R0FY47"/>
<name>A0A0R0FY47_SOYBN</name>
<dbReference type="Gramene" id="KRH11126">
    <property type="protein sequence ID" value="KRH11126"/>
    <property type="gene ID" value="GLYMA_15G090600"/>
</dbReference>
<organism evidence="1">
    <name type="scientific">Glycine max</name>
    <name type="common">Soybean</name>
    <name type="synonym">Glycine hispida</name>
    <dbReference type="NCBI Taxonomy" id="3847"/>
    <lineage>
        <taxon>Eukaryota</taxon>
        <taxon>Viridiplantae</taxon>
        <taxon>Streptophyta</taxon>
        <taxon>Embryophyta</taxon>
        <taxon>Tracheophyta</taxon>
        <taxon>Spermatophyta</taxon>
        <taxon>Magnoliopsida</taxon>
        <taxon>eudicotyledons</taxon>
        <taxon>Gunneridae</taxon>
        <taxon>Pentapetalae</taxon>
        <taxon>rosids</taxon>
        <taxon>fabids</taxon>
        <taxon>Fabales</taxon>
        <taxon>Fabaceae</taxon>
        <taxon>Papilionoideae</taxon>
        <taxon>50 kb inversion clade</taxon>
        <taxon>NPAAA clade</taxon>
        <taxon>indigoferoid/millettioid clade</taxon>
        <taxon>Phaseoleae</taxon>
        <taxon>Glycine</taxon>
        <taxon>Glycine subgen. Soja</taxon>
    </lineage>
</organism>
<evidence type="ECO:0000313" key="3">
    <source>
        <dbReference type="Proteomes" id="UP000008827"/>
    </source>
</evidence>
<keyword evidence="3" id="KW-1185">Reference proteome</keyword>
<proteinExistence type="predicted"/>
<gene>
    <name evidence="1" type="ORF">GLYMA_15G090600</name>
</gene>
<reference evidence="1" key="3">
    <citation type="submission" date="2018-07" db="EMBL/GenBank/DDBJ databases">
        <title>WGS assembly of Glycine max.</title>
        <authorList>
            <person name="Schmutz J."/>
            <person name="Cannon S."/>
            <person name="Schlueter J."/>
            <person name="Ma J."/>
            <person name="Mitros T."/>
            <person name="Nelson W."/>
            <person name="Hyten D."/>
            <person name="Song Q."/>
            <person name="Thelen J."/>
            <person name="Cheng J."/>
            <person name="Xu D."/>
            <person name="Hellsten U."/>
            <person name="May G."/>
            <person name="Yu Y."/>
            <person name="Sakurai T."/>
            <person name="Umezawa T."/>
            <person name="Bhattacharyya M."/>
            <person name="Sandhu D."/>
            <person name="Valliyodan B."/>
            <person name="Lindquist E."/>
            <person name="Peto M."/>
            <person name="Grant D."/>
            <person name="Shu S."/>
            <person name="Goodstein D."/>
            <person name="Barry K."/>
            <person name="Futrell-Griggs M."/>
            <person name="Abernathy B."/>
            <person name="Du J."/>
            <person name="Tian Z."/>
            <person name="Zhu L."/>
            <person name="Gill N."/>
            <person name="Joshi T."/>
            <person name="Libault M."/>
            <person name="Sethuraman A."/>
            <person name="Zhang X."/>
            <person name="Shinozaki K."/>
            <person name="Nguyen H."/>
            <person name="Wing R."/>
            <person name="Cregan P."/>
            <person name="Specht J."/>
            <person name="Grimwood J."/>
            <person name="Rokhsar D."/>
            <person name="Stacey G."/>
            <person name="Shoemaker R."/>
            <person name="Jackson S."/>
        </authorList>
    </citation>
    <scope>NUCLEOTIDE SEQUENCE</scope>
    <source>
        <tissue evidence="1">Callus</tissue>
    </source>
</reference>